<organism evidence="3 5">
    <name type="scientific">Rotaria sordida</name>
    <dbReference type="NCBI Taxonomy" id="392033"/>
    <lineage>
        <taxon>Eukaryota</taxon>
        <taxon>Metazoa</taxon>
        <taxon>Spiralia</taxon>
        <taxon>Gnathifera</taxon>
        <taxon>Rotifera</taxon>
        <taxon>Eurotatoria</taxon>
        <taxon>Bdelloidea</taxon>
        <taxon>Philodinida</taxon>
        <taxon>Philodinidae</taxon>
        <taxon>Rotaria</taxon>
    </lineage>
</organism>
<dbReference type="EMBL" id="CAJNOO010000705">
    <property type="protein sequence ID" value="CAF1015508.1"/>
    <property type="molecule type" value="Genomic_DNA"/>
</dbReference>
<keyword evidence="2" id="KW-0472">Membrane</keyword>
<name>A0A814HVD1_9BILA</name>
<evidence type="ECO:0000313" key="3">
    <source>
        <dbReference type="EMBL" id="CAF1015508.1"/>
    </source>
</evidence>
<dbReference type="EMBL" id="CAJOAX010002518">
    <property type="protein sequence ID" value="CAF3801869.1"/>
    <property type="molecule type" value="Genomic_DNA"/>
</dbReference>
<protein>
    <submittedName>
        <fullName evidence="3">Uncharacterized protein</fullName>
    </submittedName>
</protein>
<dbReference type="Proteomes" id="UP000663823">
    <property type="component" value="Unassembled WGS sequence"/>
</dbReference>
<sequence length="123" mass="13360">MSDTTIIASDSLGYDGMYETENYADGSRDSCCTRNGAKICVCILVLSAILIVIAVIFFIFGPYELQIFRKLKGQKSGKNSGSTNSGQGFINAMADIWSSSSDTADTSYNDPSYDNNDENANDY</sequence>
<gene>
    <name evidence="4" type="ORF">OTI717_LOCUS18322</name>
    <name evidence="3" type="ORF">RFH988_LOCUS14916</name>
</gene>
<feature type="transmembrane region" description="Helical" evidence="2">
    <location>
        <begin position="36"/>
        <end position="60"/>
    </location>
</feature>
<reference evidence="3" key="1">
    <citation type="submission" date="2021-02" db="EMBL/GenBank/DDBJ databases">
        <authorList>
            <person name="Nowell W R."/>
        </authorList>
    </citation>
    <scope>NUCLEOTIDE SEQUENCE</scope>
</reference>
<keyword evidence="2" id="KW-0812">Transmembrane</keyword>
<evidence type="ECO:0000313" key="5">
    <source>
        <dbReference type="Proteomes" id="UP000663882"/>
    </source>
</evidence>
<dbReference type="Proteomes" id="UP000663882">
    <property type="component" value="Unassembled WGS sequence"/>
</dbReference>
<keyword evidence="2" id="KW-1133">Transmembrane helix</keyword>
<comment type="caution">
    <text evidence="3">The sequence shown here is derived from an EMBL/GenBank/DDBJ whole genome shotgun (WGS) entry which is preliminary data.</text>
</comment>
<feature type="region of interest" description="Disordered" evidence="1">
    <location>
        <begin position="100"/>
        <end position="123"/>
    </location>
</feature>
<feature type="compositionally biased region" description="Polar residues" evidence="1">
    <location>
        <begin position="100"/>
        <end position="114"/>
    </location>
</feature>
<proteinExistence type="predicted"/>
<evidence type="ECO:0000313" key="4">
    <source>
        <dbReference type="EMBL" id="CAF3801869.1"/>
    </source>
</evidence>
<evidence type="ECO:0000256" key="1">
    <source>
        <dbReference type="SAM" id="MobiDB-lite"/>
    </source>
</evidence>
<dbReference type="AlphaFoldDB" id="A0A814HVD1"/>
<evidence type="ECO:0000256" key="2">
    <source>
        <dbReference type="SAM" id="Phobius"/>
    </source>
</evidence>
<accession>A0A814HVD1</accession>
<dbReference type="OrthoDB" id="10045829at2759"/>